<feature type="region of interest" description="Disordered" evidence="5">
    <location>
        <begin position="224"/>
        <end position="264"/>
    </location>
</feature>
<dbReference type="Gene3D" id="2.30.29.30">
    <property type="entry name" value="Pleckstrin-homology domain (PH domain)/Phosphotyrosine-binding domain (PTB)"/>
    <property type="match status" value="1"/>
</dbReference>
<evidence type="ECO:0000256" key="2">
    <source>
        <dbReference type="ARBA" id="ARBA00004496"/>
    </source>
</evidence>
<dbReference type="GO" id="GO:0000387">
    <property type="term" value="P:spliceosomal snRNP assembly"/>
    <property type="evidence" value="ECO:0007669"/>
    <property type="project" value="TreeGrafter"/>
</dbReference>
<evidence type="ECO:0000256" key="3">
    <source>
        <dbReference type="ARBA" id="ARBA00022490"/>
    </source>
</evidence>
<evidence type="ECO:0000256" key="1">
    <source>
        <dbReference type="ARBA" id="ARBA00004123"/>
    </source>
</evidence>
<keyword evidence="3" id="KW-0963">Cytoplasm</keyword>
<evidence type="ECO:0000313" key="7">
    <source>
        <dbReference type="Proteomes" id="UP000541558"/>
    </source>
</evidence>
<feature type="compositionally biased region" description="Acidic residues" evidence="5">
    <location>
        <begin position="128"/>
        <end position="137"/>
    </location>
</feature>
<accession>A0A8H5CJE5</accession>
<dbReference type="Pfam" id="PF03517">
    <property type="entry name" value="Voldacs"/>
    <property type="match status" value="1"/>
</dbReference>
<feature type="region of interest" description="Disordered" evidence="5">
    <location>
        <begin position="114"/>
        <end position="137"/>
    </location>
</feature>
<dbReference type="OrthoDB" id="19714at2759"/>
<evidence type="ECO:0008006" key="8">
    <source>
        <dbReference type="Google" id="ProtNLM"/>
    </source>
</evidence>
<sequence length="264" mass="28225">MPAITLVDAIPTYVSQEEYSSIVASTPSSFNDLPAILKHKEDDVSVQIQPTLEGFSEEDAAKGTLYVLTSVLVFASSTGRNFQIEYPSITLHAIQRSDSRPSIYCQLDEGADPVVTSASNGAANGDAGGEDEEANQEEEFGELRELNIVPSAAGTLDTIFESLSQCAALHPDKLSDDDDDLDDGMMIDDANSPFEIFTGDGDEELSEVGKAALAHLEYIIYDPFQPKDNSDAKEDSEEVPKDDEAAAAPATTTTAGKSTEKSQS</sequence>
<feature type="compositionally biased region" description="Basic and acidic residues" evidence="5">
    <location>
        <begin position="228"/>
        <end position="244"/>
    </location>
</feature>
<comment type="caution">
    <text evidence="6">The sequence shown here is derived from an EMBL/GenBank/DDBJ whole genome shotgun (WGS) entry which is preliminary data.</text>
</comment>
<dbReference type="EMBL" id="JAACJK010000001">
    <property type="protein sequence ID" value="KAF5341918.1"/>
    <property type="molecule type" value="Genomic_DNA"/>
</dbReference>
<feature type="compositionally biased region" description="Low complexity" evidence="5">
    <location>
        <begin position="246"/>
        <end position="255"/>
    </location>
</feature>
<name>A0A8H5CJE5_9AGAR</name>
<reference evidence="6 7" key="1">
    <citation type="journal article" date="2020" name="ISME J.">
        <title>Uncovering the hidden diversity of litter-decomposition mechanisms in mushroom-forming fungi.</title>
        <authorList>
            <person name="Floudas D."/>
            <person name="Bentzer J."/>
            <person name="Ahren D."/>
            <person name="Johansson T."/>
            <person name="Persson P."/>
            <person name="Tunlid A."/>
        </authorList>
    </citation>
    <scope>NUCLEOTIDE SEQUENCE [LARGE SCALE GENOMIC DNA]</scope>
    <source>
        <strain evidence="6 7">CBS 175.51</strain>
    </source>
</reference>
<evidence type="ECO:0000256" key="5">
    <source>
        <dbReference type="SAM" id="MobiDB-lite"/>
    </source>
</evidence>
<evidence type="ECO:0000256" key="4">
    <source>
        <dbReference type="ARBA" id="ARBA00023242"/>
    </source>
</evidence>
<gene>
    <name evidence="6" type="ORF">D9611_001893</name>
</gene>
<dbReference type="InterPro" id="IPR011993">
    <property type="entry name" value="PH-like_dom_sf"/>
</dbReference>
<dbReference type="AlphaFoldDB" id="A0A8H5CJE5"/>
<proteinExistence type="predicted"/>
<keyword evidence="7" id="KW-1185">Reference proteome</keyword>
<dbReference type="InterPro" id="IPR039924">
    <property type="entry name" value="ICln/Lot5/Saf5"/>
</dbReference>
<comment type="subcellular location">
    <subcellularLocation>
        <location evidence="2">Cytoplasm</location>
    </subcellularLocation>
    <subcellularLocation>
        <location evidence="1">Nucleus</location>
    </subcellularLocation>
</comment>
<dbReference type="GO" id="GO:0005681">
    <property type="term" value="C:spliceosomal complex"/>
    <property type="evidence" value="ECO:0007669"/>
    <property type="project" value="TreeGrafter"/>
</dbReference>
<organism evidence="6 7">
    <name type="scientific">Ephemerocybe angulata</name>
    <dbReference type="NCBI Taxonomy" id="980116"/>
    <lineage>
        <taxon>Eukaryota</taxon>
        <taxon>Fungi</taxon>
        <taxon>Dikarya</taxon>
        <taxon>Basidiomycota</taxon>
        <taxon>Agaricomycotina</taxon>
        <taxon>Agaricomycetes</taxon>
        <taxon>Agaricomycetidae</taxon>
        <taxon>Agaricales</taxon>
        <taxon>Agaricineae</taxon>
        <taxon>Psathyrellaceae</taxon>
        <taxon>Ephemerocybe</taxon>
    </lineage>
</organism>
<evidence type="ECO:0000313" key="6">
    <source>
        <dbReference type="EMBL" id="KAF5341918.1"/>
    </source>
</evidence>
<dbReference type="PANTHER" id="PTHR21399:SF0">
    <property type="entry name" value="METHYLOSOME SUBUNIT PICLN"/>
    <property type="match status" value="1"/>
</dbReference>
<dbReference type="GO" id="GO:0034715">
    <property type="term" value="C:pICln-Sm protein complex"/>
    <property type="evidence" value="ECO:0007669"/>
    <property type="project" value="TreeGrafter"/>
</dbReference>
<dbReference type="PANTHER" id="PTHR21399">
    <property type="entry name" value="CHLORIDE CONDUCTANCE REGULATORY PROTEIN ICLN"/>
    <property type="match status" value="1"/>
</dbReference>
<dbReference type="GO" id="GO:0005829">
    <property type="term" value="C:cytosol"/>
    <property type="evidence" value="ECO:0007669"/>
    <property type="project" value="TreeGrafter"/>
</dbReference>
<dbReference type="Proteomes" id="UP000541558">
    <property type="component" value="Unassembled WGS sequence"/>
</dbReference>
<keyword evidence="4" id="KW-0539">Nucleus</keyword>
<dbReference type="GO" id="GO:0045292">
    <property type="term" value="P:mRNA cis splicing, via spliceosome"/>
    <property type="evidence" value="ECO:0007669"/>
    <property type="project" value="TreeGrafter"/>
</dbReference>
<protein>
    <recommendedName>
        <fullName evidence="8">Regulator of volume decrease after cellular swelling-domain-containing protein</fullName>
    </recommendedName>
</protein>